<evidence type="ECO:0000313" key="3">
    <source>
        <dbReference type="Proteomes" id="UP000052230"/>
    </source>
</evidence>
<protein>
    <recommendedName>
        <fullName evidence="1">Tn3 transposase DDE domain-containing protein</fullName>
    </recommendedName>
</protein>
<sequence length="127" mass="14645">MRYIDDVEVRKTIHAATNKSEEFNGFVKWAFFGGEGIIAENVQHEQRKIVRYNQLVANLVILHNVEQMTRVLAELRDEGSNISPEVLAGLSPYRTSHINRFGDYTLDLKRQVEPIDFSRRILAATTR</sequence>
<evidence type="ECO:0000259" key="1">
    <source>
        <dbReference type="Pfam" id="PF01526"/>
    </source>
</evidence>
<dbReference type="GO" id="GO:0006313">
    <property type="term" value="P:DNA transposition"/>
    <property type="evidence" value="ECO:0007669"/>
    <property type="project" value="InterPro"/>
</dbReference>
<dbReference type="EMBL" id="CCXZ01000087">
    <property type="protein sequence ID" value="CEG15233.1"/>
    <property type="molecule type" value="Genomic_DNA"/>
</dbReference>
<evidence type="ECO:0000313" key="2">
    <source>
        <dbReference type="EMBL" id="CEG15233.1"/>
    </source>
</evidence>
<dbReference type="GO" id="GO:0004803">
    <property type="term" value="F:transposase activity"/>
    <property type="evidence" value="ECO:0007669"/>
    <property type="project" value="InterPro"/>
</dbReference>
<keyword evidence="3" id="KW-1185">Reference proteome</keyword>
<feature type="domain" description="Tn3 transposase DDE" evidence="1">
    <location>
        <begin position="1"/>
        <end position="104"/>
    </location>
</feature>
<accession>A0A0U5BQL7</accession>
<organism evidence="2 3">
    <name type="scientific">Xanthomonas citri pv. citri</name>
    <dbReference type="NCBI Taxonomy" id="611301"/>
    <lineage>
        <taxon>Bacteria</taxon>
        <taxon>Pseudomonadati</taxon>
        <taxon>Pseudomonadota</taxon>
        <taxon>Gammaproteobacteria</taxon>
        <taxon>Lysobacterales</taxon>
        <taxon>Lysobacteraceae</taxon>
        <taxon>Xanthomonas</taxon>
    </lineage>
</organism>
<dbReference type="InterPro" id="IPR002513">
    <property type="entry name" value="Tn3_Tnp_DDE_dom"/>
</dbReference>
<dbReference type="Proteomes" id="UP000052230">
    <property type="component" value="Unassembled WGS sequence"/>
</dbReference>
<proteinExistence type="predicted"/>
<comment type="caution">
    <text evidence="2">The sequence shown here is derived from an EMBL/GenBank/DDBJ whole genome shotgun (WGS) entry which is preliminary data.</text>
</comment>
<dbReference type="AlphaFoldDB" id="A0A0U5BQL7"/>
<reference evidence="2 3" key="1">
    <citation type="submission" date="2014-09" db="EMBL/GenBank/DDBJ databases">
        <authorList>
            <person name="Regsiter A."/>
        </authorList>
    </citation>
    <scope>NUCLEOTIDE SEQUENCE [LARGE SCALE GENOMIC DNA]</scope>
</reference>
<gene>
    <name evidence="2" type="ORF">XAC3562_1770001</name>
</gene>
<name>A0A0U5BQL7_XANCI</name>
<dbReference type="Pfam" id="PF01526">
    <property type="entry name" value="DDE_Tnp_Tn3"/>
    <property type="match status" value="1"/>
</dbReference>